<protein>
    <recommendedName>
        <fullName evidence="2">Antitoxin</fullName>
    </recommendedName>
</protein>
<evidence type="ECO:0000256" key="2">
    <source>
        <dbReference type="RuleBase" id="RU362080"/>
    </source>
</evidence>
<name>A0A8J6TUW9_9BACT</name>
<dbReference type="NCBIfam" id="TIGR01552">
    <property type="entry name" value="phd_fam"/>
    <property type="match status" value="1"/>
</dbReference>
<dbReference type="SUPFAM" id="SSF143120">
    <property type="entry name" value="YefM-like"/>
    <property type="match status" value="1"/>
</dbReference>
<dbReference type="Gene3D" id="3.40.1620.10">
    <property type="entry name" value="YefM-like domain"/>
    <property type="match status" value="1"/>
</dbReference>
<evidence type="ECO:0000313" key="3">
    <source>
        <dbReference type="EMBL" id="MBC8433282.1"/>
    </source>
</evidence>
<accession>A0A8J6TUW9</accession>
<proteinExistence type="inferred from homology"/>
<dbReference type="Pfam" id="PF02604">
    <property type="entry name" value="PhdYeFM_antitox"/>
    <property type="match status" value="1"/>
</dbReference>
<evidence type="ECO:0000256" key="1">
    <source>
        <dbReference type="ARBA" id="ARBA00009981"/>
    </source>
</evidence>
<organism evidence="3 4">
    <name type="scientific">Candidatus Desulfatibia vada</name>
    <dbReference type="NCBI Taxonomy" id="2841696"/>
    <lineage>
        <taxon>Bacteria</taxon>
        <taxon>Pseudomonadati</taxon>
        <taxon>Thermodesulfobacteriota</taxon>
        <taxon>Desulfobacteria</taxon>
        <taxon>Desulfobacterales</taxon>
        <taxon>Desulfobacterales incertae sedis</taxon>
        <taxon>Candidatus Desulfatibia</taxon>
    </lineage>
</organism>
<dbReference type="Proteomes" id="UP000605201">
    <property type="component" value="Unassembled WGS sequence"/>
</dbReference>
<comment type="caution">
    <text evidence="3">The sequence shown here is derived from an EMBL/GenBank/DDBJ whole genome shotgun (WGS) entry which is preliminary data.</text>
</comment>
<comment type="function">
    <text evidence="2">Antitoxin component of a type II toxin-antitoxin (TA) system.</text>
</comment>
<comment type="similarity">
    <text evidence="1 2">Belongs to the phD/YefM antitoxin family.</text>
</comment>
<dbReference type="InterPro" id="IPR036165">
    <property type="entry name" value="YefM-like_sf"/>
</dbReference>
<evidence type="ECO:0000313" key="4">
    <source>
        <dbReference type="Proteomes" id="UP000605201"/>
    </source>
</evidence>
<reference evidence="3 4" key="1">
    <citation type="submission" date="2020-08" db="EMBL/GenBank/DDBJ databases">
        <title>Bridging the membrane lipid divide: bacteria of the FCB group superphylum have the potential to synthesize archaeal ether lipids.</title>
        <authorList>
            <person name="Villanueva L."/>
            <person name="Von Meijenfeldt F.A.B."/>
            <person name="Westbye A.B."/>
            <person name="Yadav S."/>
            <person name="Hopmans E.C."/>
            <person name="Dutilh B.E."/>
            <person name="Sinninghe Damste J.S."/>
        </authorList>
    </citation>
    <scope>NUCLEOTIDE SEQUENCE [LARGE SCALE GENOMIC DNA]</scope>
    <source>
        <strain evidence="3">NIOZ-UU17</strain>
    </source>
</reference>
<dbReference type="AlphaFoldDB" id="A0A8J6TUW9"/>
<dbReference type="EMBL" id="JACNIG010000287">
    <property type="protein sequence ID" value="MBC8433282.1"/>
    <property type="molecule type" value="Genomic_DNA"/>
</dbReference>
<gene>
    <name evidence="3" type="ORF">H8D96_15335</name>
</gene>
<dbReference type="InterPro" id="IPR006442">
    <property type="entry name" value="Antitoxin_Phd/YefM"/>
</dbReference>
<sequence length="77" mass="8521">MKTMAISEFKAHALKVLNEVAKSQETIVITKRGKPLAQVVPYRKSVMKPTAGMLSDAFVFEKDIITPLGEGLWEACQ</sequence>